<name>A0A564Z8F6_HYMDI</name>
<evidence type="ECO:0000313" key="2">
    <source>
        <dbReference type="Proteomes" id="UP000321570"/>
    </source>
</evidence>
<evidence type="ECO:0000313" key="1">
    <source>
        <dbReference type="EMBL" id="VUZ55740.1"/>
    </source>
</evidence>
<proteinExistence type="predicted"/>
<gene>
    <name evidence="1" type="ORF">WMSIL1_LOCUS13765</name>
</gene>
<dbReference type="EMBL" id="CABIJS010000697">
    <property type="protein sequence ID" value="VUZ55740.1"/>
    <property type="molecule type" value="Genomic_DNA"/>
</dbReference>
<dbReference type="Proteomes" id="UP000321570">
    <property type="component" value="Unassembled WGS sequence"/>
</dbReference>
<sequence>MYIHPILVLDTPLKILYNFPLLHSSPHPKILLSLLHYLARLVTNSRALLRSKSYVLDWPIMYNN</sequence>
<reference evidence="1 2" key="1">
    <citation type="submission" date="2019-07" db="EMBL/GenBank/DDBJ databases">
        <authorList>
            <person name="Jastrzebski P J."/>
            <person name="Paukszto L."/>
            <person name="Jastrzebski P J."/>
        </authorList>
    </citation>
    <scope>NUCLEOTIDE SEQUENCE [LARGE SCALE GENOMIC DNA]</scope>
    <source>
        <strain evidence="1 2">WMS-il1</strain>
    </source>
</reference>
<organism evidence="1 2">
    <name type="scientific">Hymenolepis diminuta</name>
    <name type="common">Rat tapeworm</name>
    <dbReference type="NCBI Taxonomy" id="6216"/>
    <lineage>
        <taxon>Eukaryota</taxon>
        <taxon>Metazoa</taxon>
        <taxon>Spiralia</taxon>
        <taxon>Lophotrochozoa</taxon>
        <taxon>Platyhelminthes</taxon>
        <taxon>Cestoda</taxon>
        <taxon>Eucestoda</taxon>
        <taxon>Cyclophyllidea</taxon>
        <taxon>Hymenolepididae</taxon>
        <taxon>Hymenolepis</taxon>
    </lineage>
</organism>
<accession>A0A564Z8F6</accession>
<protein>
    <submittedName>
        <fullName evidence="1">Uncharacterized protein</fullName>
    </submittedName>
</protein>
<keyword evidence="2" id="KW-1185">Reference proteome</keyword>
<dbReference type="AlphaFoldDB" id="A0A564Z8F6"/>